<evidence type="ECO:0008006" key="4">
    <source>
        <dbReference type="Google" id="ProtNLM"/>
    </source>
</evidence>
<proteinExistence type="predicted"/>
<evidence type="ECO:0000313" key="2">
    <source>
        <dbReference type="EMBL" id="CAK0853009.1"/>
    </source>
</evidence>
<keyword evidence="3" id="KW-1185">Reference proteome</keyword>
<evidence type="ECO:0000256" key="1">
    <source>
        <dbReference type="SAM" id="MobiDB-lite"/>
    </source>
</evidence>
<dbReference type="Proteomes" id="UP001189429">
    <property type="component" value="Unassembled WGS sequence"/>
</dbReference>
<feature type="compositionally biased region" description="Basic and acidic residues" evidence="1">
    <location>
        <begin position="212"/>
        <end position="227"/>
    </location>
</feature>
<feature type="region of interest" description="Disordered" evidence="1">
    <location>
        <begin position="290"/>
        <end position="315"/>
    </location>
</feature>
<dbReference type="InterPro" id="IPR036691">
    <property type="entry name" value="Endo/exonu/phosph_ase_sf"/>
</dbReference>
<gene>
    <name evidence="2" type="ORF">PCOR1329_LOCUS44624</name>
</gene>
<sequence length="649" mass="69784">MAPAGSGHGGGGAGAGNTKIKAWVCSGCGYKNLGWRAQCRQPGCVAYRPTGHVPGMGAHPVPRGSWQYGAPAASWDWSQAPWHQSKGPKGYGKSQSGAGGGPGGAPPKYAVLEISEEDFAIFAPAMLSPADQHSLRQARFLLQQQLGTLSPIKAVKSAQVQADEAGKRLQRAREEGKRRELAAAEAVAAVLQQNKYIQQLDDELQQAVAQAKEAKEREEAQKAKQDTDMETDSFEEVDAAAAALAAKHGELAEQVVDQLDGVDLGPAAGPLRTLLQSLAADRVNPPKVVKPPVAADLPPPAPAAAGPKGKRGGKGISKYDPYGGITVEKDDIMRFTNASLDATLAEFCDGDADSKKRELLELFATRLGKQPQGAVVVNIYLESGVGINPHNFAILKDVARRIREYGRPFLIGGDFNCTRDELEASGVLRFFNGKVVSTVAPTCAQSNSSIDYFIIPADLEVSGIEVLEGPAVWPHRPVLLSLKAAKRREFIKVAMMPKALPRQRPQGCLRDDHGPGWAQTATVVQELLAQHGNLTKARQAFLEQAEREWIDVYQIPGTTSKYCGRGREPQVRRVRDLPVSCARWPRVSAEATWLFRVANELQAAAEVEQPLARLQALRGISRLVAKAPKLVQERHMGAGLADQSPEAAP</sequence>
<dbReference type="SUPFAM" id="SSF56219">
    <property type="entry name" value="DNase I-like"/>
    <property type="match status" value="1"/>
</dbReference>
<name>A0ABN9U2H4_9DINO</name>
<evidence type="ECO:0000313" key="3">
    <source>
        <dbReference type="Proteomes" id="UP001189429"/>
    </source>
</evidence>
<reference evidence="2" key="1">
    <citation type="submission" date="2023-10" db="EMBL/GenBank/DDBJ databases">
        <authorList>
            <person name="Chen Y."/>
            <person name="Shah S."/>
            <person name="Dougan E. K."/>
            <person name="Thang M."/>
            <person name="Chan C."/>
        </authorList>
    </citation>
    <scope>NUCLEOTIDE SEQUENCE [LARGE SCALE GENOMIC DNA]</scope>
</reference>
<dbReference type="Gene3D" id="3.60.10.10">
    <property type="entry name" value="Endonuclease/exonuclease/phosphatase"/>
    <property type="match status" value="1"/>
</dbReference>
<organism evidence="2 3">
    <name type="scientific">Prorocentrum cordatum</name>
    <dbReference type="NCBI Taxonomy" id="2364126"/>
    <lineage>
        <taxon>Eukaryota</taxon>
        <taxon>Sar</taxon>
        <taxon>Alveolata</taxon>
        <taxon>Dinophyceae</taxon>
        <taxon>Prorocentrales</taxon>
        <taxon>Prorocentraceae</taxon>
        <taxon>Prorocentrum</taxon>
    </lineage>
</organism>
<accession>A0ABN9U2H4</accession>
<comment type="caution">
    <text evidence="2">The sequence shown here is derived from an EMBL/GenBank/DDBJ whole genome shotgun (WGS) entry which is preliminary data.</text>
</comment>
<dbReference type="EMBL" id="CAUYUJ010015364">
    <property type="protein sequence ID" value="CAK0853009.1"/>
    <property type="molecule type" value="Genomic_DNA"/>
</dbReference>
<feature type="non-terminal residue" evidence="2">
    <location>
        <position position="649"/>
    </location>
</feature>
<feature type="region of interest" description="Disordered" evidence="1">
    <location>
        <begin position="79"/>
        <end position="107"/>
    </location>
</feature>
<feature type="region of interest" description="Disordered" evidence="1">
    <location>
        <begin position="212"/>
        <end position="231"/>
    </location>
</feature>
<protein>
    <recommendedName>
        <fullName evidence="4">RanBP2-type domain-containing protein</fullName>
    </recommendedName>
</protein>